<evidence type="ECO:0000313" key="2">
    <source>
        <dbReference type="EMBL" id="SSX17167.1"/>
    </source>
</evidence>
<organism evidence="2">
    <name type="scientific">Culicoides sonorensis</name>
    <name type="common">Biting midge</name>
    <dbReference type="NCBI Taxonomy" id="179676"/>
    <lineage>
        <taxon>Eukaryota</taxon>
        <taxon>Metazoa</taxon>
        <taxon>Ecdysozoa</taxon>
        <taxon>Arthropoda</taxon>
        <taxon>Hexapoda</taxon>
        <taxon>Insecta</taxon>
        <taxon>Pterygota</taxon>
        <taxon>Neoptera</taxon>
        <taxon>Endopterygota</taxon>
        <taxon>Diptera</taxon>
        <taxon>Nematocera</taxon>
        <taxon>Chironomoidea</taxon>
        <taxon>Ceratopogonidae</taxon>
        <taxon>Ceratopogoninae</taxon>
        <taxon>Culicoides</taxon>
        <taxon>Monoculicoides</taxon>
    </lineage>
</organism>
<keyword evidence="1" id="KW-1133">Transmembrane helix</keyword>
<dbReference type="AlphaFoldDB" id="A0A336LLD9"/>
<evidence type="ECO:0000256" key="1">
    <source>
        <dbReference type="SAM" id="Phobius"/>
    </source>
</evidence>
<protein>
    <submittedName>
        <fullName evidence="2">CSON009992 protein</fullName>
    </submittedName>
</protein>
<accession>A0A336LLD9</accession>
<dbReference type="EMBL" id="UFQT01000003">
    <property type="protein sequence ID" value="SSX17167.1"/>
    <property type="molecule type" value="Genomic_DNA"/>
</dbReference>
<feature type="transmembrane region" description="Helical" evidence="1">
    <location>
        <begin position="12"/>
        <end position="33"/>
    </location>
</feature>
<sequence length="51" mass="5931">MTEKEADMLYDIIIPSIIIAALFIVNAVIFAIIMRYRRRRQCMDNDGIAEL</sequence>
<keyword evidence="1" id="KW-0812">Transmembrane</keyword>
<name>A0A336LLD9_CULSO</name>
<reference evidence="2" key="1">
    <citation type="submission" date="2018-07" db="EMBL/GenBank/DDBJ databases">
        <authorList>
            <person name="Quirk P.G."/>
            <person name="Krulwich T.A."/>
        </authorList>
    </citation>
    <scope>NUCLEOTIDE SEQUENCE</scope>
</reference>
<dbReference type="VEuPathDB" id="VectorBase:CSON009992"/>
<dbReference type="OMA" id="IIMRYRR"/>
<proteinExistence type="predicted"/>
<keyword evidence="1" id="KW-0472">Membrane</keyword>
<gene>
    <name evidence="2" type="primary">CSON009992</name>
</gene>